<dbReference type="InterPro" id="IPR030394">
    <property type="entry name" value="G_HFLX_dom"/>
</dbReference>
<keyword evidence="1" id="KW-0479">Metal-binding</keyword>
<feature type="domain" description="Hflx-type G" evidence="5">
    <location>
        <begin position="269"/>
        <end position="371"/>
    </location>
</feature>
<dbReference type="InterPro" id="IPR006073">
    <property type="entry name" value="GTP-bd"/>
</dbReference>
<dbReference type="NCBIfam" id="TIGR03156">
    <property type="entry name" value="GTP_HflX"/>
    <property type="match status" value="1"/>
</dbReference>
<reference evidence="6" key="1">
    <citation type="submission" date="2023-03" db="EMBL/GenBank/DDBJ databases">
        <authorList>
            <person name="Steffen K."/>
            <person name="Cardenas P."/>
        </authorList>
    </citation>
    <scope>NUCLEOTIDE SEQUENCE</scope>
</reference>
<dbReference type="GO" id="GO:0043022">
    <property type="term" value="F:ribosome binding"/>
    <property type="evidence" value="ECO:0007669"/>
    <property type="project" value="TreeGrafter"/>
</dbReference>
<evidence type="ECO:0000256" key="2">
    <source>
        <dbReference type="ARBA" id="ARBA00022741"/>
    </source>
</evidence>
<dbReference type="GO" id="GO:0046872">
    <property type="term" value="F:metal ion binding"/>
    <property type="evidence" value="ECO:0007669"/>
    <property type="project" value="UniProtKB-KW"/>
</dbReference>
<dbReference type="Pfam" id="PF01926">
    <property type="entry name" value="MMR_HSR1"/>
    <property type="match status" value="1"/>
</dbReference>
<evidence type="ECO:0000259" key="5">
    <source>
        <dbReference type="PROSITE" id="PS51705"/>
    </source>
</evidence>
<dbReference type="PROSITE" id="PS51705">
    <property type="entry name" value="G_HFLX"/>
    <property type="match status" value="1"/>
</dbReference>
<dbReference type="Proteomes" id="UP001174909">
    <property type="component" value="Unassembled WGS sequence"/>
</dbReference>
<gene>
    <name evidence="6" type="ORF">GBAR_LOCUS20357</name>
</gene>
<dbReference type="AlphaFoldDB" id="A0AA35WXC5"/>
<evidence type="ECO:0000313" key="7">
    <source>
        <dbReference type="Proteomes" id="UP001174909"/>
    </source>
</evidence>
<dbReference type="EMBL" id="CASHTH010002860">
    <property type="protein sequence ID" value="CAI8036324.1"/>
    <property type="molecule type" value="Genomic_DNA"/>
</dbReference>
<dbReference type="GO" id="GO:0005525">
    <property type="term" value="F:GTP binding"/>
    <property type="evidence" value="ECO:0007669"/>
    <property type="project" value="UniProtKB-KW"/>
</dbReference>
<dbReference type="CDD" id="cd01878">
    <property type="entry name" value="HflX"/>
    <property type="match status" value="1"/>
</dbReference>
<sequence>MKFSRHTAGRFCKFAVASWRQRLVVQNACLTATDCTFAGSREFTAPHRCACVISHLYRMRMSTSSRRHYSSYETPTDRRTLLVIQPEYKTGRIETPYVPAERKLEEAVSLVESISGWTVHSHRVDAVRRPHTKTFFGKGKMAELKQFVGNLPVSGVYLNVPRLTPVQHRTLEGIFRRKVFDRFGIVLRIFKERARTKEAKLQVELAEMPYLRAQLADLEASGAVGREVREVAGKINAHQKREAVLRQELKHIQERRQVMSEQRKRHHLPVVAVVGYTNAGKTTLIKTLSKDESVTPADMLFATLDTTVHAGKLPCGQKVLYVDTIGFVSDLPHELVESFSSTLDDVTHADVLLHVRDLSHPPAALCSEVGR</sequence>
<dbReference type="InterPro" id="IPR032305">
    <property type="entry name" value="GTP-bd_M"/>
</dbReference>
<dbReference type="Gene3D" id="3.40.50.300">
    <property type="entry name" value="P-loop containing nucleotide triphosphate hydrolases"/>
    <property type="match status" value="1"/>
</dbReference>
<keyword evidence="7" id="KW-1185">Reference proteome</keyword>
<accession>A0AA35WXC5</accession>
<dbReference type="GO" id="GO:0005737">
    <property type="term" value="C:cytoplasm"/>
    <property type="evidence" value="ECO:0007669"/>
    <property type="project" value="TreeGrafter"/>
</dbReference>
<evidence type="ECO:0000313" key="6">
    <source>
        <dbReference type="EMBL" id="CAI8036324.1"/>
    </source>
</evidence>
<keyword evidence="2" id="KW-0547">Nucleotide-binding</keyword>
<organism evidence="6 7">
    <name type="scientific">Geodia barretti</name>
    <name type="common">Barrett's horny sponge</name>
    <dbReference type="NCBI Taxonomy" id="519541"/>
    <lineage>
        <taxon>Eukaryota</taxon>
        <taxon>Metazoa</taxon>
        <taxon>Porifera</taxon>
        <taxon>Demospongiae</taxon>
        <taxon>Heteroscleromorpha</taxon>
        <taxon>Tetractinellida</taxon>
        <taxon>Astrophorina</taxon>
        <taxon>Geodiidae</taxon>
        <taxon>Geodia</taxon>
    </lineage>
</organism>
<dbReference type="PANTHER" id="PTHR10229">
    <property type="entry name" value="GTP-BINDING PROTEIN HFLX"/>
    <property type="match status" value="1"/>
</dbReference>
<protein>
    <submittedName>
        <fullName evidence="6">GTP-binding protein 6</fullName>
    </submittedName>
</protein>
<comment type="caution">
    <text evidence="6">The sequence shown here is derived from an EMBL/GenBank/DDBJ whole genome shotgun (WGS) entry which is preliminary data.</text>
</comment>
<evidence type="ECO:0000256" key="3">
    <source>
        <dbReference type="ARBA" id="ARBA00022842"/>
    </source>
</evidence>
<name>A0AA35WXC5_GEOBA</name>
<dbReference type="InterPro" id="IPR027417">
    <property type="entry name" value="P-loop_NTPase"/>
</dbReference>
<dbReference type="Pfam" id="PF16360">
    <property type="entry name" value="GTP-bdg_M"/>
    <property type="match status" value="1"/>
</dbReference>
<dbReference type="SUPFAM" id="SSF52540">
    <property type="entry name" value="P-loop containing nucleoside triphosphate hydrolases"/>
    <property type="match status" value="1"/>
</dbReference>
<dbReference type="PANTHER" id="PTHR10229:SF0">
    <property type="entry name" value="GTP-BINDING PROTEIN 6-RELATED"/>
    <property type="match status" value="1"/>
</dbReference>
<dbReference type="Pfam" id="PF13167">
    <property type="entry name" value="GTP-bdg_N"/>
    <property type="match status" value="1"/>
</dbReference>
<keyword evidence="3" id="KW-0460">Magnesium</keyword>
<evidence type="ECO:0000256" key="1">
    <source>
        <dbReference type="ARBA" id="ARBA00022723"/>
    </source>
</evidence>
<dbReference type="InterPro" id="IPR016496">
    <property type="entry name" value="GTPase_HflX"/>
</dbReference>
<keyword evidence="4" id="KW-0342">GTP-binding</keyword>
<evidence type="ECO:0000256" key="4">
    <source>
        <dbReference type="ARBA" id="ARBA00023134"/>
    </source>
</evidence>
<dbReference type="InterPro" id="IPR025121">
    <property type="entry name" value="GTPase_HflX_N"/>
</dbReference>
<dbReference type="InterPro" id="IPR042108">
    <property type="entry name" value="GTPase_HflX_N_sf"/>
</dbReference>
<proteinExistence type="predicted"/>
<dbReference type="Gene3D" id="3.40.50.11060">
    <property type="entry name" value="GTPase HflX, N-terminal domain"/>
    <property type="match status" value="1"/>
</dbReference>